<accession>A0A6A6PFK9</accession>
<evidence type="ECO:0000313" key="2">
    <source>
        <dbReference type="EMBL" id="KAF2478742.1"/>
    </source>
</evidence>
<dbReference type="SUPFAM" id="SSF51735">
    <property type="entry name" value="NAD(P)-binding Rossmann-fold domains"/>
    <property type="match status" value="1"/>
</dbReference>
<keyword evidence="3" id="KW-1185">Reference proteome</keyword>
<dbReference type="RefSeq" id="XP_033585312.1">
    <property type="nucleotide sequence ID" value="XM_033736272.1"/>
</dbReference>
<name>A0A6A6PFK9_9PEZI</name>
<dbReference type="InterPro" id="IPR001509">
    <property type="entry name" value="Epimerase_deHydtase"/>
</dbReference>
<dbReference type="GeneID" id="54477274"/>
<dbReference type="EMBL" id="MU001643">
    <property type="protein sequence ID" value="KAF2478742.1"/>
    <property type="molecule type" value="Genomic_DNA"/>
</dbReference>
<dbReference type="Proteomes" id="UP000799767">
    <property type="component" value="Unassembled WGS sequence"/>
</dbReference>
<dbReference type="OrthoDB" id="10262413at2759"/>
<feature type="domain" description="NAD-dependent epimerase/dehydratase" evidence="1">
    <location>
        <begin position="6"/>
        <end position="242"/>
    </location>
</feature>
<evidence type="ECO:0000259" key="1">
    <source>
        <dbReference type="Pfam" id="PF01370"/>
    </source>
</evidence>
<dbReference type="InterPro" id="IPR051783">
    <property type="entry name" value="NAD(P)-dependent_oxidoreduct"/>
</dbReference>
<proteinExistence type="predicted"/>
<dbReference type="PANTHER" id="PTHR48079:SF6">
    <property type="entry name" value="NAD(P)-BINDING DOMAIN-CONTAINING PROTEIN-RELATED"/>
    <property type="match status" value="1"/>
</dbReference>
<protein>
    <recommendedName>
        <fullName evidence="1">NAD-dependent epimerase/dehydratase domain-containing protein</fullName>
    </recommendedName>
</protein>
<dbReference type="Pfam" id="PF01370">
    <property type="entry name" value="Epimerase"/>
    <property type="match status" value="1"/>
</dbReference>
<reference evidence="2" key="1">
    <citation type="journal article" date="2020" name="Stud. Mycol.">
        <title>101 Dothideomycetes genomes: a test case for predicting lifestyles and emergence of pathogens.</title>
        <authorList>
            <person name="Haridas S."/>
            <person name="Albert R."/>
            <person name="Binder M."/>
            <person name="Bloem J."/>
            <person name="Labutti K."/>
            <person name="Salamov A."/>
            <person name="Andreopoulos B."/>
            <person name="Baker S."/>
            <person name="Barry K."/>
            <person name="Bills G."/>
            <person name="Bluhm B."/>
            <person name="Cannon C."/>
            <person name="Castanera R."/>
            <person name="Culley D."/>
            <person name="Daum C."/>
            <person name="Ezra D."/>
            <person name="Gonzalez J."/>
            <person name="Henrissat B."/>
            <person name="Kuo A."/>
            <person name="Liang C."/>
            <person name="Lipzen A."/>
            <person name="Lutzoni F."/>
            <person name="Magnuson J."/>
            <person name="Mondo S."/>
            <person name="Nolan M."/>
            <person name="Ohm R."/>
            <person name="Pangilinan J."/>
            <person name="Park H.-J."/>
            <person name="Ramirez L."/>
            <person name="Alfaro M."/>
            <person name="Sun H."/>
            <person name="Tritt A."/>
            <person name="Yoshinaga Y."/>
            <person name="Zwiers L.-H."/>
            <person name="Turgeon B."/>
            <person name="Goodwin S."/>
            <person name="Spatafora J."/>
            <person name="Crous P."/>
            <person name="Grigoriev I."/>
        </authorList>
    </citation>
    <scope>NUCLEOTIDE SEQUENCE</scope>
    <source>
        <strain evidence="2">CBS 113389</strain>
    </source>
</reference>
<dbReference type="PANTHER" id="PTHR48079">
    <property type="entry name" value="PROTEIN YEEZ"/>
    <property type="match status" value="1"/>
</dbReference>
<dbReference type="AlphaFoldDB" id="A0A6A6PFK9"/>
<dbReference type="GO" id="GO:0005737">
    <property type="term" value="C:cytoplasm"/>
    <property type="evidence" value="ECO:0007669"/>
    <property type="project" value="TreeGrafter"/>
</dbReference>
<evidence type="ECO:0000313" key="3">
    <source>
        <dbReference type="Proteomes" id="UP000799767"/>
    </source>
</evidence>
<gene>
    <name evidence="2" type="ORF">BDY17DRAFT_319379</name>
</gene>
<sequence length="350" mass="38016">MAPANVLITGGSGYIGGTLLWHLTQHKEPSIPTSSTLYSLVRSEDQANQTKTVYGIEPLALDLSSEEDISLALEKHSIHIVVFLIDSRSSNVALRFIKALEKLQRRTGVQTHFVYASGAKGFSSHVDFPLEPPVSDEDERMYAIQKGQESCTKKGRVIPTANNAIIEAAEAHGVRAYVVVPCIVYGEGEGFGKKVSIQTVAVVKAARAKRKMYSVTPGRAIWPVCHIRDQASMLACLLKNILTGAKVGHNRNGYFLASPGSVAWDDIYAAMGAALLRHGIVDDDKVIEADQEALQLMAKALECTPDTVSLEMGGTCTWIPKHAKSIGWVPTYKPKHILEAANAEVDLILQ</sequence>
<dbReference type="Gene3D" id="3.40.50.720">
    <property type="entry name" value="NAD(P)-binding Rossmann-like Domain"/>
    <property type="match status" value="1"/>
</dbReference>
<dbReference type="InterPro" id="IPR036291">
    <property type="entry name" value="NAD(P)-bd_dom_sf"/>
</dbReference>
<organism evidence="2 3">
    <name type="scientific">Neohortaea acidophila</name>
    <dbReference type="NCBI Taxonomy" id="245834"/>
    <lineage>
        <taxon>Eukaryota</taxon>
        <taxon>Fungi</taxon>
        <taxon>Dikarya</taxon>
        <taxon>Ascomycota</taxon>
        <taxon>Pezizomycotina</taxon>
        <taxon>Dothideomycetes</taxon>
        <taxon>Dothideomycetidae</taxon>
        <taxon>Mycosphaerellales</taxon>
        <taxon>Teratosphaeriaceae</taxon>
        <taxon>Neohortaea</taxon>
    </lineage>
</organism>
<dbReference type="GO" id="GO:0004029">
    <property type="term" value="F:aldehyde dehydrogenase (NAD+) activity"/>
    <property type="evidence" value="ECO:0007669"/>
    <property type="project" value="TreeGrafter"/>
</dbReference>